<dbReference type="RefSeq" id="WP_159429208.1">
    <property type="nucleotide sequence ID" value="NZ_FQTY01000020.1"/>
</dbReference>
<evidence type="ECO:0000256" key="1">
    <source>
        <dbReference type="SAM" id="Phobius"/>
    </source>
</evidence>
<reference evidence="3" key="1">
    <citation type="submission" date="2016-11" db="EMBL/GenBank/DDBJ databases">
        <authorList>
            <person name="Varghese N."/>
            <person name="Submissions S."/>
        </authorList>
    </citation>
    <scope>NUCLEOTIDE SEQUENCE [LARGE SCALE GENOMIC DNA]</scope>
    <source>
        <strain evidence="3">DSM 18095</strain>
    </source>
</reference>
<keyword evidence="1" id="KW-0812">Transmembrane</keyword>
<evidence type="ECO:0000313" key="3">
    <source>
        <dbReference type="Proteomes" id="UP000184114"/>
    </source>
</evidence>
<dbReference type="GeneID" id="90996704"/>
<name>A0A1M4YZ34_9FIRM</name>
<gene>
    <name evidence="2" type="ORF">SAMN02745784_02845</name>
</gene>
<dbReference type="Proteomes" id="UP000184114">
    <property type="component" value="Unassembled WGS sequence"/>
</dbReference>
<dbReference type="EMBL" id="FQTY01000020">
    <property type="protein sequence ID" value="SHF11069.1"/>
    <property type="molecule type" value="Genomic_DNA"/>
</dbReference>
<keyword evidence="1" id="KW-1133">Transmembrane helix</keyword>
<sequence>MEILSAILPTILFLLPIYVGIPAIILYFVIKMAIKKAIKELKDENVL</sequence>
<feature type="transmembrane region" description="Helical" evidence="1">
    <location>
        <begin position="6"/>
        <end position="30"/>
    </location>
</feature>
<evidence type="ECO:0000313" key="2">
    <source>
        <dbReference type="EMBL" id="SHF11069.1"/>
    </source>
</evidence>
<keyword evidence="1" id="KW-0472">Membrane</keyword>
<proteinExistence type="predicted"/>
<protein>
    <submittedName>
        <fullName evidence="2">Uncharacterized protein</fullName>
    </submittedName>
</protein>
<organism evidence="2 3">
    <name type="scientific">Tissierella praeacuta DSM 18095</name>
    <dbReference type="NCBI Taxonomy" id="1123404"/>
    <lineage>
        <taxon>Bacteria</taxon>
        <taxon>Bacillati</taxon>
        <taxon>Bacillota</taxon>
        <taxon>Tissierellia</taxon>
        <taxon>Tissierellales</taxon>
        <taxon>Tissierellaceae</taxon>
        <taxon>Tissierella</taxon>
    </lineage>
</organism>
<accession>A0A1M4YZ34</accession>
<keyword evidence="3" id="KW-1185">Reference proteome</keyword>
<dbReference type="AlphaFoldDB" id="A0A1M4YZ34"/>